<feature type="compositionally biased region" description="Acidic residues" evidence="1">
    <location>
        <begin position="250"/>
        <end position="264"/>
    </location>
</feature>
<evidence type="ECO:0000313" key="3">
    <source>
        <dbReference type="Proteomes" id="UP000613740"/>
    </source>
</evidence>
<name>A0A835WY42_9CHLO</name>
<feature type="region of interest" description="Disordered" evidence="1">
    <location>
        <begin position="168"/>
        <end position="218"/>
    </location>
</feature>
<feature type="region of interest" description="Disordered" evidence="1">
    <location>
        <begin position="247"/>
        <end position="318"/>
    </location>
</feature>
<feature type="compositionally biased region" description="Low complexity" evidence="1">
    <location>
        <begin position="91"/>
        <end position="100"/>
    </location>
</feature>
<sequence>MKSPPRASGLGLGYRYSPAKPPGSAAKRLWSGNDLPPLPRPGGTNAQRVATALAGARGPQDGSASNDGSPTRHAPLARTAPGDGRPPLPSLGPLSAAAGPHAPQWTAGVGGGNGNGCGGASRASSLASNEVPPAAPPGAGRGLSQRTASVGSGALLCCSGGLSFSAASEQHEGGSGGAGGSSGSGPSGSGPSGSGASGSSFGATTSSTSGGGTSCAGGGVRPVPLPMAMPMPADVAAAAAGSRGAGLLDTDMDVDEGPGTEEASDAAGGGAAGSKAAGSGAGSPGEVLGGLDEQAQEEEEEAQEADENAGVAGLPAPRMDSTVRALSFTEAEAGRSEAAAEAAGLPGAAAVGPPPSPFPYLENQLPLPAGHRPRGRQ</sequence>
<accession>A0A835WY42</accession>
<dbReference type="Proteomes" id="UP000613740">
    <property type="component" value="Unassembled WGS sequence"/>
</dbReference>
<feature type="compositionally biased region" description="Low complexity" evidence="1">
    <location>
        <begin position="336"/>
        <end position="351"/>
    </location>
</feature>
<gene>
    <name evidence="2" type="ORF">HYH02_000548</name>
</gene>
<feature type="compositionally biased region" description="Gly residues" evidence="1">
    <location>
        <begin position="173"/>
        <end position="196"/>
    </location>
</feature>
<feature type="compositionally biased region" description="Acidic residues" evidence="1">
    <location>
        <begin position="294"/>
        <end position="307"/>
    </location>
</feature>
<protein>
    <submittedName>
        <fullName evidence="2">Uncharacterized protein</fullName>
    </submittedName>
</protein>
<feature type="region of interest" description="Disordered" evidence="1">
    <location>
        <begin position="1"/>
        <end position="146"/>
    </location>
</feature>
<feature type="compositionally biased region" description="Gly residues" evidence="1">
    <location>
        <begin position="108"/>
        <end position="119"/>
    </location>
</feature>
<proteinExistence type="predicted"/>
<keyword evidence="3" id="KW-1185">Reference proteome</keyword>
<feature type="compositionally biased region" description="Gly residues" evidence="1">
    <location>
        <begin position="209"/>
        <end position="218"/>
    </location>
</feature>
<comment type="caution">
    <text evidence="2">The sequence shown here is derived from an EMBL/GenBank/DDBJ whole genome shotgun (WGS) entry which is preliminary data.</text>
</comment>
<feature type="compositionally biased region" description="Low complexity" evidence="1">
    <location>
        <begin position="197"/>
        <end position="208"/>
    </location>
</feature>
<dbReference type="EMBL" id="JAEHOD010000001">
    <property type="protein sequence ID" value="KAG2454711.1"/>
    <property type="molecule type" value="Genomic_DNA"/>
</dbReference>
<evidence type="ECO:0000313" key="2">
    <source>
        <dbReference type="EMBL" id="KAG2454711.1"/>
    </source>
</evidence>
<feature type="region of interest" description="Disordered" evidence="1">
    <location>
        <begin position="330"/>
        <end position="377"/>
    </location>
</feature>
<dbReference type="OrthoDB" id="533948at2759"/>
<reference evidence="2" key="1">
    <citation type="journal article" date="2020" name="bioRxiv">
        <title>Comparative genomics of Chlamydomonas.</title>
        <authorList>
            <person name="Craig R.J."/>
            <person name="Hasan A.R."/>
            <person name="Ness R.W."/>
            <person name="Keightley P.D."/>
        </authorList>
    </citation>
    <scope>NUCLEOTIDE SEQUENCE</scope>
    <source>
        <strain evidence="2">CCAP 11/173</strain>
    </source>
</reference>
<dbReference type="AlphaFoldDB" id="A0A835WY42"/>
<evidence type="ECO:0000256" key="1">
    <source>
        <dbReference type="SAM" id="MobiDB-lite"/>
    </source>
</evidence>
<organism evidence="2 3">
    <name type="scientific">Chlamydomonas schloesseri</name>
    <dbReference type="NCBI Taxonomy" id="2026947"/>
    <lineage>
        <taxon>Eukaryota</taxon>
        <taxon>Viridiplantae</taxon>
        <taxon>Chlorophyta</taxon>
        <taxon>core chlorophytes</taxon>
        <taxon>Chlorophyceae</taxon>
        <taxon>CS clade</taxon>
        <taxon>Chlamydomonadales</taxon>
        <taxon>Chlamydomonadaceae</taxon>
        <taxon>Chlamydomonas</taxon>
    </lineage>
</organism>